<protein>
    <submittedName>
        <fullName evidence="2">Glycosyltransferase</fullName>
    </submittedName>
</protein>
<gene>
    <name evidence="2" type="ORF">KQP59_02910</name>
</gene>
<organism evidence="2 3">
    <name type="scientific">Bacteroides thetaiotaomicron</name>
    <dbReference type="NCBI Taxonomy" id="818"/>
    <lineage>
        <taxon>Bacteria</taxon>
        <taxon>Pseudomonadati</taxon>
        <taxon>Bacteroidota</taxon>
        <taxon>Bacteroidia</taxon>
        <taxon>Bacteroidales</taxon>
        <taxon>Bacteroidaceae</taxon>
        <taxon>Bacteroides</taxon>
    </lineage>
</organism>
<dbReference type="EMBL" id="CP083681">
    <property type="protein sequence ID" value="UYU72080.1"/>
    <property type="molecule type" value="Genomic_DNA"/>
</dbReference>
<evidence type="ECO:0000259" key="1">
    <source>
        <dbReference type="Pfam" id="PF00534"/>
    </source>
</evidence>
<name>A0AA46UC31_BACT4</name>
<proteinExistence type="predicted"/>
<dbReference type="InterPro" id="IPR001296">
    <property type="entry name" value="Glyco_trans_1"/>
</dbReference>
<sequence>MTDALEAKYGKIYRVDTLAKNSRFLMPFQLVWAMMTCKDIIILPAHNGLVVLSKFLTLLNTIFDRRLHYSVIGGWLQDLLPEHPDVIKALHKFTSIYVETQTMMDALQKLGFTNVCVVPNCKPLSILKRGQMPKMYTEPYKLVTFSRVTEKKGIGTAADLVMKLNEKYDREVFTLDIYGPVDPGEDKGWFAEQQKHFTGAITYKGNVPFNKSVEILSGYFALLFPTQYYTEGIPGTIIDSYAAGVPVISARWKSYADVVIEGVTGLGYEFNTNVDFERILESIVADPSIVARLKDGCIKKAEDFLPENAIKPLFERIK</sequence>
<feature type="domain" description="Glycosyl transferase family 1" evidence="1">
    <location>
        <begin position="136"/>
        <end position="294"/>
    </location>
</feature>
<dbReference type="RefSeq" id="WP_264386804.1">
    <property type="nucleotide sequence ID" value="NZ_CP083681.1"/>
</dbReference>
<dbReference type="Proteomes" id="UP001156216">
    <property type="component" value="Chromosome"/>
</dbReference>
<evidence type="ECO:0000313" key="3">
    <source>
        <dbReference type="Proteomes" id="UP001156216"/>
    </source>
</evidence>
<accession>A0AA46UC31</accession>
<dbReference type="GO" id="GO:0016757">
    <property type="term" value="F:glycosyltransferase activity"/>
    <property type="evidence" value="ECO:0007669"/>
    <property type="project" value="InterPro"/>
</dbReference>
<dbReference type="Gene3D" id="3.40.50.2000">
    <property type="entry name" value="Glycogen Phosphorylase B"/>
    <property type="match status" value="1"/>
</dbReference>
<dbReference type="Pfam" id="PF00534">
    <property type="entry name" value="Glycos_transf_1"/>
    <property type="match status" value="1"/>
</dbReference>
<dbReference type="AlphaFoldDB" id="A0AA46UC31"/>
<evidence type="ECO:0000313" key="2">
    <source>
        <dbReference type="EMBL" id="UYU72080.1"/>
    </source>
</evidence>
<dbReference type="SUPFAM" id="SSF53756">
    <property type="entry name" value="UDP-Glycosyltransferase/glycogen phosphorylase"/>
    <property type="match status" value="1"/>
</dbReference>
<reference evidence="2" key="1">
    <citation type="submission" date="2021-06" db="EMBL/GenBank/DDBJ databases">
        <title>Interrogation of the integrated mobile genetic elements in gut-associated Bacteroides with a consensus prediction approach.</title>
        <authorList>
            <person name="Campbell D.E."/>
            <person name="Leigh J.R."/>
            <person name="Kim T."/>
            <person name="England W."/>
            <person name="Whitaker R.J."/>
            <person name="Degnan P.H."/>
        </authorList>
    </citation>
    <scope>NUCLEOTIDE SEQUENCE</scope>
    <source>
        <strain evidence="2">VPI-BTDOT2</strain>
    </source>
</reference>